<sequence>MIISFLSLQRLFSVRMSPSAVKARAVLSAVVLLSGLALPVAAGQDGQNEQTAEPAAQESDWVEETINPKTEWVEEVFTPFNRWVERKIQGKPTTAEPPALPPQDVFSHQVNPPANAISPQEAGRLLRLLYPGEILRIHFEPGPPPFYLIKLLGSKGNIASYYMHAIDGTLLDSTPPVTDTAPARQNKAQGEQR</sequence>
<name>A0A9X2WH75_9GAMM</name>
<evidence type="ECO:0000256" key="1">
    <source>
        <dbReference type="SAM" id="MobiDB-lite"/>
    </source>
</evidence>
<dbReference type="EMBL" id="JAOANI010000022">
    <property type="protein sequence ID" value="MCT7360086.1"/>
    <property type="molecule type" value="Genomic_DNA"/>
</dbReference>
<gene>
    <name evidence="3" type="ORF">NYR02_13780</name>
</gene>
<organism evidence="3 4">
    <name type="scientific">Thalassolituus pacificus</name>
    <dbReference type="NCBI Taxonomy" id="2975440"/>
    <lineage>
        <taxon>Bacteria</taxon>
        <taxon>Pseudomonadati</taxon>
        <taxon>Pseudomonadota</taxon>
        <taxon>Gammaproteobacteria</taxon>
        <taxon>Oceanospirillales</taxon>
        <taxon>Oceanospirillaceae</taxon>
        <taxon>Thalassolituus</taxon>
    </lineage>
</organism>
<comment type="caution">
    <text evidence="3">The sequence shown here is derived from an EMBL/GenBank/DDBJ whole genome shotgun (WGS) entry which is preliminary data.</text>
</comment>
<evidence type="ECO:0008006" key="5">
    <source>
        <dbReference type="Google" id="ProtNLM"/>
    </source>
</evidence>
<evidence type="ECO:0000256" key="2">
    <source>
        <dbReference type="SAM" id="SignalP"/>
    </source>
</evidence>
<protein>
    <recommendedName>
        <fullName evidence="5">PepSY domain-containing protein</fullName>
    </recommendedName>
</protein>
<dbReference type="AlphaFoldDB" id="A0A9X2WH75"/>
<dbReference type="RefSeq" id="WP_260976930.1">
    <property type="nucleotide sequence ID" value="NZ_JAOANI010000022.1"/>
</dbReference>
<reference evidence="3" key="1">
    <citation type="journal article" date="2022" name="Front. Microbiol.">
        <title>Genome-based taxonomic rearrangement of Oceanobacter-related bacteria including the description of Thalassolituus hydrocarbonoclasticus sp. nov. and Thalassolituus pacificus sp. nov. and emended description of the genus Thalassolituus.</title>
        <authorList>
            <person name="Dong C."/>
            <person name="Wei L."/>
            <person name="Wang J."/>
            <person name="Lai Q."/>
            <person name="Huang Z."/>
            <person name="Shao Z."/>
        </authorList>
    </citation>
    <scope>NUCLEOTIDE SEQUENCE</scope>
    <source>
        <strain evidence="3">59MF3M-4</strain>
    </source>
</reference>
<proteinExistence type="predicted"/>
<reference evidence="3" key="2">
    <citation type="submission" date="2022-08" db="EMBL/GenBank/DDBJ databases">
        <authorList>
            <person name="Dong C."/>
        </authorList>
    </citation>
    <scope>NUCLEOTIDE SEQUENCE</scope>
    <source>
        <strain evidence="3">59MF3M-4</strain>
    </source>
</reference>
<keyword evidence="2" id="KW-0732">Signal</keyword>
<dbReference type="Proteomes" id="UP001147830">
    <property type="component" value="Unassembled WGS sequence"/>
</dbReference>
<evidence type="ECO:0000313" key="3">
    <source>
        <dbReference type="EMBL" id="MCT7360086.1"/>
    </source>
</evidence>
<evidence type="ECO:0000313" key="4">
    <source>
        <dbReference type="Proteomes" id="UP001147830"/>
    </source>
</evidence>
<feature type="chain" id="PRO_5040820308" description="PepSY domain-containing protein" evidence="2">
    <location>
        <begin position="43"/>
        <end position="193"/>
    </location>
</feature>
<keyword evidence="4" id="KW-1185">Reference proteome</keyword>
<feature type="region of interest" description="Disordered" evidence="1">
    <location>
        <begin position="172"/>
        <end position="193"/>
    </location>
</feature>
<feature type="signal peptide" evidence="2">
    <location>
        <begin position="1"/>
        <end position="42"/>
    </location>
</feature>
<accession>A0A9X2WH75</accession>